<comment type="caution">
    <text evidence="1">The sequence shown here is derived from an EMBL/GenBank/DDBJ whole genome shotgun (WGS) entry which is preliminary data.</text>
</comment>
<reference evidence="1" key="1">
    <citation type="journal article" date="2022" name="ISME J.">
        <title>Identification of active gaseous-alkane degraders at natural gas seeps.</title>
        <authorList>
            <person name="Farhan Ul Haque M."/>
            <person name="Hernandez M."/>
            <person name="Crombie A.T."/>
            <person name="Murrell J.C."/>
        </authorList>
    </citation>
    <scope>NUCLEOTIDE SEQUENCE</scope>
    <source>
        <strain evidence="1">PC2</strain>
    </source>
</reference>
<organism evidence="1 2">
    <name type="scientific">Candidatus Rhodoblastus alkanivorans</name>
    <dbReference type="NCBI Taxonomy" id="2954117"/>
    <lineage>
        <taxon>Bacteria</taxon>
        <taxon>Pseudomonadati</taxon>
        <taxon>Pseudomonadota</taxon>
        <taxon>Alphaproteobacteria</taxon>
        <taxon>Hyphomicrobiales</taxon>
        <taxon>Rhodoblastaceae</taxon>
        <taxon>Rhodoblastus</taxon>
    </lineage>
</organism>
<dbReference type="Proteomes" id="UP001139104">
    <property type="component" value="Unassembled WGS sequence"/>
</dbReference>
<dbReference type="RefSeq" id="WP_243067055.1">
    <property type="nucleotide sequence ID" value="NZ_JAIVFK010000012.1"/>
</dbReference>
<keyword evidence="2" id="KW-1185">Reference proteome</keyword>
<proteinExistence type="predicted"/>
<gene>
    <name evidence="1" type="ORF">K2U94_09950</name>
</gene>
<sequence length="155" mass="17211">MRQASAAKITLYGVEALDERRAMISSLAQAGRNLAPAEVRQLRRALFEDEGVSRDEAQALFDLDRVQDAPCAEWTEFFVECLTDHAVWQCRPTGIVSDGDAEWLVREADRCRPVTGVALLANVLAEAHRAPPWLVAAVRARVQMPEIQAELAREA</sequence>
<evidence type="ECO:0000313" key="1">
    <source>
        <dbReference type="EMBL" id="MCI4683085.1"/>
    </source>
</evidence>
<name>A0ABS9Z6S7_9HYPH</name>
<evidence type="ECO:0000313" key="2">
    <source>
        <dbReference type="Proteomes" id="UP001139104"/>
    </source>
</evidence>
<accession>A0ABS9Z6S7</accession>
<protein>
    <submittedName>
        <fullName evidence="1">Uncharacterized protein</fullName>
    </submittedName>
</protein>
<dbReference type="EMBL" id="JAIVFP010000001">
    <property type="protein sequence ID" value="MCI4683085.1"/>
    <property type="molecule type" value="Genomic_DNA"/>
</dbReference>